<accession>A0ABR9JGA4</accession>
<gene>
    <name evidence="2" type="ORF">H4W27_002079</name>
</gene>
<evidence type="ECO:0000313" key="2">
    <source>
        <dbReference type="EMBL" id="MBE1524961.1"/>
    </source>
</evidence>
<organism evidence="2 3">
    <name type="scientific">Nesterenkonia lutea</name>
    <dbReference type="NCBI Taxonomy" id="272919"/>
    <lineage>
        <taxon>Bacteria</taxon>
        <taxon>Bacillati</taxon>
        <taxon>Actinomycetota</taxon>
        <taxon>Actinomycetes</taxon>
        <taxon>Micrococcales</taxon>
        <taxon>Micrococcaceae</taxon>
        <taxon>Nesterenkonia</taxon>
    </lineage>
</organism>
<proteinExistence type="predicted"/>
<comment type="caution">
    <text evidence="2">The sequence shown here is derived from an EMBL/GenBank/DDBJ whole genome shotgun (WGS) entry which is preliminary data.</text>
</comment>
<reference evidence="2 3" key="1">
    <citation type="submission" date="2020-10" db="EMBL/GenBank/DDBJ databases">
        <title>Sequencing the genomes of 1000 actinobacteria strains.</title>
        <authorList>
            <person name="Klenk H.-P."/>
        </authorList>
    </citation>
    <scope>NUCLEOTIDE SEQUENCE [LARGE SCALE GENOMIC DNA]</scope>
    <source>
        <strain evidence="2 3">DSM 15666</strain>
    </source>
</reference>
<dbReference type="Proteomes" id="UP000643525">
    <property type="component" value="Unassembled WGS sequence"/>
</dbReference>
<keyword evidence="3" id="KW-1185">Reference proteome</keyword>
<evidence type="ECO:0000256" key="1">
    <source>
        <dbReference type="SAM" id="MobiDB-lite"/>
    </source>
</evidence>
<name>A0ABR9JGA4_9MICC</name>
<dbReference type="RefSeq" id="WP_192595902.1">
    <property type="nucleotide sequence ID" value="NZ_JADBED010000001.1"/>
</dbReference>
<feature type="compositionally biased region" description="Low complexity" evidence="1">
    <location>
        <begin position="129"/>
        <end position="141"/>
    </location>
</feature>
<protein>
    <recommendedName>
        <fullName evidence="4">RidA family protein</fullName>
    </recommendedName>
</protein>
<dbReference type="EMBL" id="JADBED010000001">
    <property type="protein sequence ID" value="MBE1524961.1"/>
    <property type="molecule type" value="Genomic_DNA"/>
</dbReference>
<feature type="region of interest" description="Disordered" evidence="1">
    <location>
        <begin position="129"/>
        <end position="151"/>
    </location>
</feature>
<sequence>MSLERTKHRDAVMVLAAGDRAAVGAIYLGADAPQHERAEKLRLGLTGQAPNWAGIDALAEILAVIVSGLKANGPITAQSYTVMNWVEWTKGRGSIGGEFGDKALAMNPTIQLPGCWTGWVFADGPQCESTPGASGTATATSDRVEANPARS</sequence>
<evidence type="ECO:0008006" key="4">
    <source>
        <dbReference type="Google" id="ProtNLM"/>
    </source>
</evidence>
<evidence type="ECO:0000313" key="3">
    <source>
        <dbReference type="Proteomes" id="UP000643525"/>
    </source>
</evidence>